<gene>
    <name evidence="2" type="ORF">Q8947_10945</name>
</gene>
<keyword evidence="1" id="KW-0175">Coiled coil</keyword>
<dbReference type="Proteomes" id="UP001232156">
    <property type="component" value="Unassembled WGS sequence"/>
</dbReference>
<keyword evidence="3" id="KW-1185">Reference proteome</keyword>
<evidence type="ECO:0000256" key="1">
    <source>
        <dbReference type="SAM" id="Coils"/>
    </source>
</evidence>
<dbReference type="EMBL" id="JAUZQE010000026">
    <property type="protein sequence ID" value="MDR4126496.1"/>
    <property type="molecule type" value="Genomic_DNA"/>
</dbReference>
<organism evidence="2 3">
    <name type="scientific">Yanghanlia caeni</name>
    <dbReference type="NCBI Taxonomy" id="3064283"/>
    <lineage>
        <taxon>Bacteria</taxon>
        <taxon>Pseudomonadati</taxon>
        <taxon>Pseudomonadota</taxon>
        <taxon>Betaproteobacteria</taxon>
        <taxon>Burkholderiales</taxon>
        <taxon>Alcaligenaceae</taxon>
        <taxon>Yanghanlia</taxon>
    </lineage>
</organism>
<accession>A0ABU1D7S4</accession>
<sequence>MSRSSAVLAVLDYGQLRSDADAQVREHLLDVAETMAGRIHVLVNKFQADRNSDSEESTRHYVAHRLLKGTVPDENVFPGSAMRAFLASRARHAIQQHRRLDVREGWVRDFLELALGVTWEADAVNDELLMKRAADALWQRSGFAHPLSQVIDVAYRSAASVAVCSAISKLHGIARDTGDFFKAHVGAYKRSTKELQESIDALERDSEAILSMAATTGDALGRALRATQRRLDAAAGDMERGLHQVLGEFFTHGTLKAQGASSVELTGPRMKFTDAAQAESFLHLVEKSVRTVMHESEQAFRACLEAGIDEFAAELDRHRADAMEHVSRSVQQSIEGFDIVIPLPRVNSIALDMSVADVLGQAISEKTERVTRKRRKPGIWGTLCSWFNTDDWGWETYKVNTGYFEVDLDQVKRSSLAGASVLAASARHVLENDIQPQLRNAIQGFFDAYRLKVSHVRGDLLSALENHKGGRARQIQALEEYAKLARQAADLETDCAELLALVGGLRPDVMPVAAASEM</sequence>
<proteinExistence type="predicted"/>
<evidence type="ECO:0008006" key="4">
    <source>
        <dbReference type="Google" id="ProtNLM"/>
    </source>
</evidence>
<name>A0ABU1D7S4_9BURK</name>
<reference evidence="2 3" key="1">
    <citation type="submission" date="2023-08" db="EMBL/GenBank/DDBJ databases">
        <title>Alcaligenaceae gen. nov., a novel taxon isolated from the sludge of Yixing Pesticide Factory.</title>
        <authorList>
            <person name="Ruan L."/>
        </authorList>
    </citation>
    <scope>NUCLEOTIDE SEQUENCE [LARGE SCALE GENOMIC DNA]</scope>
    <source>
        <strain evidence="2 3">LG-2</strain>
    </source>
</reference>
<dbReference type="RefSeq" id="WP_347287280.1">
    <property type="nucleotide sequence ID" value="NZ_JAUZQE010000026.1"/>
</dbReference>
<evidence type="ECO:0000313" key="2">
    <source>
        <dbReference type="EMBL" id="MDR4126496.1"/>
    </source>
</evidence>
<evidence type="ECO:0000313" key="3">
    <source>
        <dbReference type="Proteomes" id="UP001232156"/>
    </source>
</evidence>
<feature type="coiled-coil region" evidence="1">
    <location>
        <begin position="474"/>
        <end position="501"/>
    </location>
</feature>
<protein>
    <recommendedName>
        <fullName evidence="4">Dynamin family protein</fullName>
    </recommendedName>
</protein>
<comment type="caution">
    <text evidence="2">The sequence shown here is derived from an EMBL/GenBank/DDBJ whole genome shotgun (WGS) entry which is preliminary data.</text>
</comment>